<dbReference type="Proteomes" id="UP000002033">
    <property type="component" value="Chromosome"/>
</dbReference>
<accession>D8JYP9</accession>
<dbReference type="STRING" id="582899.Hden_1694"/>
<dbReference type="HOGENOM" id="CLU_1862458_0_0_5"/>
<evidence type="ECO:0000313" key="2">
    <source>
        <dbReference type="EMBL" id="ADJ23501.1"/>
    </source>
</evidence>
<feature type="region of interest" description="Disordered" evidence="1">
    <location>
        <begin position="1"/>
        <end position="23"/>
    </location>
</feature>
<name>D8JYP9_HYPDA</name>
<dbReference type="EMBL" id="CP002083">
    <property type="protein sequence ID" value="ADJ23501.1"/>
    <property type="molecule type" value="Genomic_DNA"/>
</dbReference>
<dbReference type="AlphaFoldDB" id="D8JYP9"/>
<reference evidence="3" key="1">
    <citation type="journal article" date="2011" name="J. Bacteriol.">
        <title>Genome sequences of eight morphologically diverse alphaproteobacteria.</title>
        <authorList>
            <consortium name="US DOE Joint Genome Institute"/>
            <person name="Brown P.J."/>
            <person name="Kysela D.T."/>
            <person name="Buechlein A."/>
            <person name="Hemmerich C."/>
            <person name="Brun Y.V."/>
        </authorList>
    </citation>
    <scope>NUCLEOTIDE SEQUENCE [LARGE SCALE GENOMIC DNA]</scope>
    <source>
        <strain evidence="3">ATCC 51888 / DSM 1869 / NCIB 11706 / TK 0415</strain>
    </source>
</reference>
<organism evidence="2 3">
    <name type="scientific">Hyphomicrobium denitrificans (strain ATCC 51888 / DSM 1869 / NCIMB 11706 / TK 0415)</name>
    <dbReference type="NCBI Taxonomy" id="582899"/>
    <lineage>
        <taxon>Bacteria</taxon>
        <taxon>Pseudomonadati</taxon>
        <taxon>Pseudomonadota</taxon>
        <taxon>Alphaproteobacteria</taxon>
        <taxon>Hyphomicrobiales</taxon>
        <taxon>Hyphomicrobiaceae</taxon>
        <taxon>Hyphomicrobium</taxon>
    </lineage>
</organism>
<dbReference type="KEGG" id="hdn:Hden_1694"/>
<evidence type="ECO:0000256" key="1">
    <source>
        <dbReference type="SAM" id="MobiDB-lite"/>
    </source>
</evidence>
<proteinExistence type="predicted"/>
<dbReference type="eggNOG" id="ENOG502ZNYR">
    <property type="taxonomic scope" value="Bacteria"/>
</dbReference>
<keyword evidence="3" id="KW-1185">Reference proteome</keyword>
<gene>
    <name evidence="2" type="ordered locus">Hden_1694</name>
</gene>
<sequence>MSLAGRWSGKRHGYGRSEAESDCSNGCALTYDFVACKDGWCGIAVKDDKTCGAIGVRLAANNAVTNGGGTYKGQLLLAKDTAPYAVEAWYNSDEGAAKLHFLGDTGPELRIMRRSFPFEAELARTGDATCTLEKATS</sequence>
<protein>
    <submittedName>
        <fullName evidence="2">Uncharacterized protein</fullName>
    </submittedName>
</protein>
<evidence type="ECO:0000313" key="3">
    <source>
        <dbReference type="Proteomes" id="UP000002033"/>
    </source>
</evidence>